<dbReference type="EMBL" id="HACG01003610">
    <property type="protein sequence ID" value="CEK50475.1"/>
    <property type="molecule type" value="Transcribed_RNA"/>
</dbReference>
<protein>
    <submittedName>
        <fullName evidence="1">Uncharacterized protein</fullName>
    </submittedName>
</protein>
<evidence type="ECO:0000313" key="1">
    <source>
        <dbReference type="EMBL" id="CEK50475.1"/>
    </source>
</evidence>
<name>A0A0B6Y4S0_9EUPU</name>
<gene>
    <name evidence="1" type="primary">ORF10861</name>
</gene>
<reference evidence="1" key="1">
    <citation type="submission" date="2014-12" db="EMBL/GenBank/DDBJ databases">
        <title>Insight into the proteome of Arion vulgaris.</title>
        <authorList>
            <person name="Aradska J."/>
            <person name="Bulat T."/>
            <person name="Smidak R."/>
            <person name="Sarate P."/>
            <person name="Gangsoo J."/>
            <person name="Sialana F."/>
            <person name="Bilban M."/>
            <person name="Lubec G."/>
        </authorList>
    </citation>
    <scope>NUCLEOTIDE SEQUENCE</scope>
    <source>
        <tissue evidence="1">Skin</tissue>
    </source>
</reference>
<sequence length="77" mass="8910">LLEIPENSYFTSNLSDKLSDYEDIWKNSYCESEIDRTNAKMIHDPRAVFDAKVSSRNKKITAEGKRKVLRKTSKDSP</sequence>
<organism evidence="1">
    <name type="scientific">Arion vulgaris</name>
    <dbReference type="NCBI Taxonomy" id="1028688"/>
    <lineage>
        <taxon>Eukaryota</taxon>
        <taxon>Metazoa</taxon>
        <taxon>Spiralia</taxon>
        <taxon>Lophotrochozoa</taxon>
        <taxon>Mollusca</taxon>
        <taxon>Gastropoda</taxon>
        <taxon>Heterobranchia</taxon>
        <taxon>Euthyneura</taxon>
        <taxon>Panpulmonata</taxon>
        <taxon>Eupulmonata</taxon>
        <taxon>Stylommatophora</taxon>
        <taxon>Helicina</taxon>
        <taxon>Arionoidea</taxon>
        <taxon>Arionidae</taxon>
        <taxon>Arion</taxon>
    </lineage>
</organism>
<feature type="non-terminal residue" evidence="1">
    <location>
        <position position="77"/>
    </location>
</feature>
<proteinExistence type="predicted"/>
<dbReference type="AlphaFoldDB" id="A0A0B6Y4S0"/>
<accession>A0A0B6Y4S0</accession>
<feature type="non-terminal residue" evidence="1">
    <location>
        <position position="1"/>
    </location>
</feature>